<keyword evidence="4" id="KW-0067">ATP-binding</keyword>
<dbReference type="Pfam" id="PF04265">
    <property type="entry name" value="TPK_B1_binding"/>
    <property type="match status" value="1"/>
</dbReference>
<reference evidence="8" key="1">
    <citation type="submission" date="2017-04" db="EMBL/GenBank/DDBJ databases">
        <authorList>
            <person name="Varghese N."/>
            <person name="Submissions S."/>
        </authorList>
    </citation>
    <scope>NUCLEOTIDE SEQUENCE [LARGE SCALE GENOMIC DNA]</scope>
    <source>
        <strain evidence="8">DSM 21500</strain>
    </source>
</reference>
<dbReference type="GO" id="GO:0005524">
    <property type="term" value="F:ATP binding"/>
    <property type="evidence" value="ECO:0007669"/>
    <property type="project" value="UniProtKB-KW"/>
</dbReference>
<dbReference type="PANTHER" id="PTHR41299">
    <property type="entry name" value="THIAMINE PYROPHOSPHOKINASE"/>
    <property type="match status" value="1"/>
</dbReference>
<evidence type="ECO:0000256" key="5">
    <source>
        <dbReference type="NCBIfam" id="TIGR01378"/>
    </source>
</evidence>
<name>A0A1W1Y2U1_9LACT</name>
<dbReference type="InterPro" id="IPR036759">
    <property type="entry name" value="TPK_catalytic_sf"/>
</dbReference>
<keyword evidence="3 7" id="KW-0418">Kinase</keyword>
<dbReference type="RefSeq" id="WP_084097792.1">
    <property type="nucleotide sequence ID" value="NZ_FWXK01000001.1"/>
</dbReference>
<dbReference type="CDD" id="cd07995">
    <property type="entry name" value="TPK"/>
    <property type="match status" value="1"/>
</dbReference>
<dbReference type="SUPFAM" id="SSF63999">
    <property type="entry name" value="Thiamin pyrophosphokinase, catalytic domain"/>
    <property type="match status" value="1"/>
</dbReference>
<evidence type="ECO:0000256" key="1">
    <source>
        <dbReference type="ARBA" id="ARBA00022679"/>
    </source>
</evidence>
<dbReference type="InterPro" id="IPR006282">
    <property type="entry name" value="Thi_PPkinase"/>
</dbReference>
<dbReference type="Pfam" id="PF04263">
    <property type="entry name" value="TPK_catalytic"/>
    <property type="match status" value="1"/>
</dbReference>
<protein>
    <recommendedName>
        <fullName evidence="5">Thiamine diphosphokinase</fullName>
        <ecNumber evidence="5">2.7.6.2</ecNumber>
    </recommendedName>
</protein>
<dbReference type="GO" id="GO:0030975">
    <property type="term" value="F:thiamine binding"/>
    <property type="evidence" value="ECO:0007669"/>
    <property type="project" value="InterPro"/>
</dbReference>
<evidence type="ECO:0000313" key="7">
    <source>
        <dbReference type="EMBL" id="SMC30457.1"/>
    </source>
</evidence>
<evidence type="ECO:0000256" key="3">
    <source>
        <dbReference type="ARBA" id="ARBA00022777"/>
    </source>
</evidence>
<dbReference type="InterPro" id="IPR007373">
    <property type="entry name" value="Thiamin_PyroPKinase_B1-bd"/>
</dbReference>
<dbReference type="InterPro" id="IPR007371">
    <property type="entry name" value="TPK_catalytic"/>
</dbReference>
<evidence type="ECO:0000259" key="6">
    <source>
        <dbReference type="SMART" id="SM00983"/>
    </source>
</evidence>
<dbReference type="AlphaFoldDB" id="A0A1W1Y2U1"/>
<dbReference type="NCBIfam" id="TIGR01378">
    <property type="entry name" value="thi_PPkinase"/>
    <property type="match status" value="1"/>
</dbReference>
<dbReference type="PANTHER" id="PTHR41299:SF1">
    <property type="entry name" value="THIAMINE PYROPHOSPHOKINASE"/>
    <property type="match status" value="1"/>
</dbReference>
<dbReference type="GO" id="GO:0006772">
    <property type="term" value="P:thiamine metabolic process"/>
    <property type="evidence" value="ECO:0007669"/>
    <property type="project" value="UniProtKB-UniRule"/>
</dbReference>
<dbReference type="EMBL" id="FWXK01000001">
    <property type="protein sequence ID" value="SMC30457.1"/>
    <property type="molecule type" value="Genomic_DNA"/>
</dbReference>
<feature type="domain" description="Thiamin pyrophosphokinase thiamin-binding" evidence="6">
    <location>
        <begin position="150"/>
        <end position="216"/>
    </location>
</feature>
<evidence type="ECO:0000313" key="8">
    <source>
        <dbReference type="Proteomes" id="UP000243884"/>
    </source>
</evidence>
<dbReference type="Gene3D" id="3.40.50.10240">
    <property type="entry name" value="Thiamin pyrophosphokinase, catalytic domain"/>
    <property type="match status" value="1"/>
</dbReference>
<dbReference type="GO" id="GO:0004788">
    <property type="term" value="F:thiamine diphosphokinase activity"/>
    <property type="evidence" value="ECO:0007669"/>
    <property type="project" value="UniProtKB-UniRule"/>
</dbReference>
<keyword evidence="1" id="KW-0808">Transferase</keyword>
<dbReference type="GO" id="GO:0016301">
    <property type="term" value="F:kinase activity"/>
    <property type="evidence" value="ECO:0007669"/>
    <property type="project" value="UniProtKB-KW"/>
</dbReference>
<dbReference type="STRING" id="371602.SAMN04487984_0183"/>
<dbReference type="GO" id="GO:0009229">
    <property type="term" value="P:thiamine diphosphate biosynthetic process"/>
    <property type="evidence" value="ECO:0007669"/>
    <property type="project" value="InterPro"/>
</dbReference>
<dbReference type="Proteomes" id="UP000243884">
    <property type="component" value="Unassembled WGS sequence"/>
</dbReference>
<gene>
    <name evidence="7" type="ORF">SAMN04487984_0183</name>
</gene>
<dbReference type="OrthoDB" id="9804377at2"/>
<evidence type="ECO:0000256" key="2">
    <source>
        <dbReference type="ARBA" id="ARBA00022741"/>
    </source>
</evidence>
<dbReference type="EC" id="2.7.6.2" evidence="5"/>
<dbReference type="InterPro" id="IPR053149">
    <property type="entry name" value="TPK"/>
</dbReference>
<accession>A0A1W1Y2U1</accession>
<keyword evidence="8" id="KW-1185">Reference proteome</keyword>
<proteinExistence type="predicted"/>
<dbReference type="SMART" id="SM00983">
    <property type="entry name" value="TPK_B1_binding"/>
    <property type="match status" value="1"/>
</dbReference>
<keyword evidence="2" id="KW-0547">Nucleotide-binding</keyword>
<evidence type="ECO:0000256" key="4">
    <source>
        <dbReference type="ARBA" id="ARBA00022840"/>
    </source>
</evidence>
<organism evidence="7 8">
    <name type="scientific">Aerococcus suis</name>
    <dbReference type="NCBI Taxonomy" id="371602"/>
    <lineage>
        <taxon>Bacteria</taxon>
        <taxon>Bacillati</taxon>
        <taxon>Bacillota</taxon>
        <taxon>Bacilli</taxon>
        <taxon>Lactobacillales</taxon>
        <taxon>Aerococcaceae</taxon>
        <taxon>Aerococcus</taxon>
    </lineage>
</organism>
<sequence length="222" mass="25498">MQVFMIGSGPFDEAYFKQYVEDVMDNKHGEAVYVGIDLGAKRFVEMDETMVFALGDFDSVSETDYQHIVDNANDVIRLNPMKDETDMQAGLNWVIDHYPNAEYHLLGALGGRVDHSLCNLWMIFMPEYQRVLEHIHLIHPKNWVNFLSPGQFQVNKVSEMTYLSFILMTPVQELTLTDVVYPLDRATYRYPMALISNEFLANHTQMSGSFKTGLIAVIQSRD</sequence>